<proteinExistence type="predicted"/>
<organism evidence="1 2">
    <name type="scientific">Mucuna pruriens</name>
    <name type="common">Velvet bean</name>
    <name type="synonym">Dolichos pruriens</name>
    <dbReference type="NCBI Taxonomy" id="157652"/>
    <lineage>
        <taxon>Eukaryota</taxon>
        <taxon>Viridiplantae</taxon>
        <taxon>Streptophyta</taxon>
        <taxon>Embryophyta</taxon>
        <taxon>Tracheophyta</taxon>
        <taxon>Spermatophyta</taxon>
        <taxon>Magnoliopsida</taxon>
        <taxon>eudicotyledons</taxon>
        <taxon>Gunneridae</taxon>
        <taxon>Pentapetalae</taxon>
        <taxon>rosids</taxon>
        <taxon>fabids</taxon>
        <taxon>Fabales</taxon>
        <taxon>Fabaceae</taxon>
        <taxon>Papilionoideae</taxon>
        <taxon>50 kb inversion clade</taxon>
        <taxon>NPAAA clade</taxon>
        <taxon>indigoferoid/millettioid clade</taxon>
        <taxon>Phaseoleae</taxon>
        <taxon>Mucuna</taxon>
    </lineage>
</organism>
<dbReference type="OrthoDB" id="1750196at2759"/>
<dbReference type="AlphaFoldDB" id="A0A371E712"/>
<feature type="non-terminal residue" evidence="1">
    <location>
        <position position="1"/>
    </location>
</feature>
<name>A0A371E712_MUCPR</name>
<comment type="caution">
    <text evidence="1">The sequence shown here is derived from an EMBL/GenBank/DDBJ whole genome shotgun (WGS) entry which is preliminary data.</text>
</comment>
<sequence length="140" mass="15807">MFIDTLESPFYNRVIGNVSLNFSNLVIVREKVEMGVRSGRIAQGQQQMRTTPPPPQTNAIVSTLNLPNQIHIPYYQPHFAYHPQSLQPPYLKNYDSNAKCDYYVSTIGLLRFEEKGLSIGSNLLPNHGDTSINAIENNMP</sequence>
<reference evidence="1" key="1">
    <citation type="submission" date="2018-05" db="EMBL/GenBank/DDBJ databases">
        <title>Draft genome of Mucuna pruriens seed.</title>
        <authorList>
            <person name="Nnadi N.E."/>
            <person name="Vos R."/>
            <person name="Hasami M.H."/>
            <person name="Devisetty U.K."/>
            <person name="Aguiy J.C."/>
        </authorList>
    </citation>
    <scope>NUCLEOTIDE SEQUENCE [LARGE SCALE GENOMIC DNA]</scope>
    <source>
        <strain evidence="1">JCA_2017</strain>
    </source>
</reference>
<evidence type="ECO:0000313" key="2">
    <source>
        <dbReference type="Proteomes" id="UP000257109"/>
    </source>
</evidence>
<accession>A0A371E712</accession>
<protein>
    <submittedName>
        <fullName evidence="1">Uncharacterized protein</fullName>
    </submittedName>
</protein>
<evidence type="ECO:0000313" key="1">
    <source>
        <dbReference type="EMBL" id="RDX61815.1"/>
    </source>
</evidence>
<keyword evidence="2" id="KW-1185">Reference proteome</keyword>
<dbReference type="EMBL" id="QJKJ01015886">
    <property type="protein sequence ID" value="RDX61815.1"/>
    <property type="molecule type" value="Genomic_DNA"/>
</dbReference>
<gene>
    <name evidence="1" type="ORF">CR513_59916</name>
</gene>
<dbReference type="Proteomes" id="UP000257109">
    <property type="component" value="Unassembled WGS sequence"/>
</dbReference>